<dbReference type="SUPFAM" id="SSF55174">
    <property type="entry name" value="Alpha-L RNA-binding motif"/>
    <property type="match status" value="1"/>
</dbReference>
<protein>
    <submittedName>
        <fullName evidence="5">Ribosomal large subunit pseudouridine synthase D</fullName>
        <ecNumber evidence="5">5.4.99.23</ecNumber>
    </submittedName>
</protein>
<dbReference type="PROSITE" id="PS01129">
    <property type="entry name" value="PSI_RLU"/>
    <property type="match status" value="1"/>
</dbReference>
<dbReference type="SUPFAM" id="SSF55120">
    <property type="entry name" value="Pseudouridine synthase"/>
    <property type="match status" value="1"/>
</dbReference>
<dbReference type="InterPro" id="IPR006225">
    <property type="entry name" value="PsdUridine_synth_RluC/D"/>
</dbReference>
<evidence type="ECO:0000256" key="1">
    <source>
        <dbReference type="ARBA" id="ARBA00010876"/>
    </source>
</evidence>
<name>A0A3B0V7H0_9ZZZZ</name>
<dbReference type="CDD" id="cd02869">
    <property type="entry name" value="PseudoU_synth_RluA_like"/>
    <property type="match status" value="1"/>
</dbReference>
<evidence type="ECO:0000256" key="2">
    <source>
        <dbReference type="ARBA" id="ARBA00022884"/>
    </source>
</evidence>
<reference evidence="5" key="1">
    <citation type="submission" date="2018-06" db="EMBL/GenBank/DDBJ databases">
        <authorList>
            <person name="Zhirakovskaya E."/>
        </authorList>
    </citation>
    <scope>NUCLEOTIDE SEQUENCE</scope>
</reference>
<dbReference type="CDD" id="cd00165">
    <property type="entry name" value="S4"/>
    <property type="match status" value="1"/>
</dbReference>
<keyword evidence="2" id="KW-0694">RNA-binding</keyword>
<proteinExistence type="inferred from homology"/>
<dbReference type="AlphaFoldDB" id="A0A3B0V7H0"/>
<dbReference type="GO" id="GO:0003723">
    <property type="term" value="F:RNA binding"/>
    <property type="evidence" value="ECO:0007669"/>
    <property type="project" value="UniProtKB-KW"/>
</dbReference>
<dbReference type="FunFam" id="3.30.2350.10:FF:000006">
    <property type="entry name" value="Pseudouridine synthase"/>
    <property type="match status" value="1"/>
</dbReference>
<dbReference type="NCBIfam" id="NF008385">
    <property type="entry name" value="PRK11180.1"/>
    <property type="match status" value="1"/>
</dbReference>
<dbReference type="InterPro" id="IPR020103">
    <property type="entry name" value="PsdUridine_synth_cat_dom_sf"/>
</dbReference>
<dbReference type="EMBL" id="UOEW01000051">
    <property type="protein sequence ID" value="VAW33997.1"/>
    <property type="molecule type" value="Genomic_DNA"/>
</dbReference>
<evidence type="ECO:0000313" key="5">
    <source>
        <dbReference type="EMBL" id="VAW33997.1"/>
    </source>
</evidence>
<dbReference type="PANTHER" id="PTHR21600">
    <property type="entry name" value="MITOCHONDRIAL RNA PSEUDOURIDINE SYNTHASE"/>
    <property type="match status" value="1"/>
</dbReference>
<dbReference type="EC" id="5.4.99.23" evidence="5"/>
<dbReference type="NCBIfam" id="TIGR00005">
    <property type="entry name" value="rluA_subfam"/>
    <property type="match status" value="1"/>
</dbReference>
<comment type="similarity">
    <text evidence="1">Belongs to the pseudouridine synthase RluA family.</text>
</comment>
<dbReference type="Gene3D" id="3.10.290.10">
    <property type="entry name" value="RNA-binding S4 domain"/>
    <property type="match status" value="1"/>
</dbReference>
<dbReference type="PROSITE" id="PS50889">
    <property type="entry name" value="S4"/>
    <property type="match status" value="1"/>
</dbReference>
<dbReference type="Pfam" id="PF00849">
    <property type="entry name" value="PseudoU_synth_2"/>
    <property type="match status" value="1"/>
</dbReference>
<dbReference type="GO" id="GO:0160140">
    <property type="term" value="F:23S rRNA pseudouridine(1911/1915/1917) synthase activity"/>
    <property type="evidence" value="ECO:0007669"/>
    <property type="project" value="UniProtKB-EC"/>
</dbReference>
<dbReference type="InterPro" id="IPR006145">
    <property type="entry name" value="PsdUridine_synth_RsuA/RluA"/>
</dbReference>
<evidence type="ECO:0000256" key="3">
    <source>
        <dbReference type="ARBA" id="ARBA00023235"/>
    </source>
</evidence>
<keyword evidence="3 5" id="KW-0413">Isomerase</keyword>
<sequence length="336" mass="38001">MNQQNIQIIKQNLTVNPDDAGVRVDQFVAKKFPQYSRGTIQKWIASNGVLINSKTCKAKQKLKGFENITLNVSIEPAIEDMPQKMDLNIVFEDSEIIVINKPAGLLVHPGAGNPDNTLLNGLLAHNHTQSLLPRAGIVHRLDKMTSGLMVVAKTNAAYKSLVVQLKKHTVARDYYAIVKGYLTSKNIIDQPIGRHKTQRTKMAVVINGKRAVTHFDILENFKHYTAIRVSLETGRTHQIRVHMHYVNHQLLGDPVYGNHLRVEPDLEPGLKEIIREFPRQALHARCLAFIHPKSDKTINFKCKLPEDLTALIAELRDFDSINEGNNDSWDVYYPEV</sequence>
<dbReference type="InterPro" id="IPR006224">
    <property type="entry name" value="PsdUridine_synth_RluA-like_CS"/>
</dbReference>
<evidence type="ECO:0000259" key="4">
    <source>
        <dbReference type="SMART" id="SM00363"/>
    </source>
</evidence>
<dbReference type="PANTHER" id="PTHR21600:SF44">
    <property type="entry name" value="RIBOSOMAL LARGE SUBUNIT PSEUDOURIDINE SYNTHASE D"/>
    <property type="match status" value="1"/>
</dbReference>
<dbReference type="SMART" id="SM00363">
    <property type="entry name" value="S4"/>
    <property type="match status" value="1"/>
</dbReference>
<accession>A0A3B0V7H0</accession>
<dbReference type="InterPro" id="IPR050188">
    <property type="entry name" value="RluA_PseudoU_synthase"/>
</dbReference>
<dbReference type="GO" id="GO:0000455">
    <property type="term" value="P:enzyme-directed rRNA pseudouridine synthesis"/>
    <property type="evidence" value="ECO:0007669"/>
    <property type="project" value="TreeGrafter"/>
</dbReference>
<gene>
    <name evidence="5" type="ORF">MNBD_GAMMA01-889</name>
</gene>
<dbReference type="Gene3D" id="3.30.2350.10">
    <property type="entry name" value="Pseudouridine synthase"/>
    <property type="match status" value="1"/>
</dbReference>
<dbReference type="InterPro" id="IPR036986">
    <property type="entry name" value="S4_RNA-bd_sf"/>
</dbReference>
<organism evidence="5">
    <name type="scientific">hydrothermal vent metagenome</name>
    <dbReference type="NCBI Taxonomy" id="652676"/>
    <lineage>
        <taxon>unclassified sequences</taxon>
        <taxon>metagenomes</taxon>
        <taxon>ecological metagenomes</taxon>
    </lineage>
</organism>
<dbReference type="Pfam" id="PF01479">
    <property type="entry name" value="S4"/>
    <property type="match status" value="1"/>
</dbReference>
<feature type="domain" description="RNA-binding S4" evidence="4">
    <location>
        <begin position="22"/>
        <end position="79"/>
    </location>
</feature>
<dbReference type="InterPro" id="IPR002942">
    <property type="entry name" value="S4_RNA-bd"/>
</dbReference>